<dbReference type="NCBIfam" id="NF040712">
    <property type="entry name" value="SepH"/>
    <property type="match status" value="1"/>
</dbReference>
<evidence type="ECO:0000256" key="1">
    <source>
        <dbReference type="SAM" id="MobiDB-lite"/>
    </source>
</evidence>
<dbReference type="InterPro" id="IPR047682">
    <property type="entry name" value="SepH-like"/>
</dbReference>
<keyword evidence="4" id="KW-1185">Reference proteome</keyword>
<organism evidence="3 4">
    <name type="scientific">Skermania pinensis</name>
    <dbReference type="NCBI Taxonomy" id="39122"/>
    <lineage>
        <taxon>Bacteria</taxon>
        <taxon>Bacillati</taxon>
        <taxon>Actinomycetota</taxon>
        <taxon>Actinomycetes</taxon>
        <taxon>Mycobacteriales</taxon>
        <taxon>Gordoniaceae</taxon>
        <taxon>Skermania</taxon>
    </lineage>
</organism>
<accession>A0ABX8S6B5</accession>
<evidence type="ECO:0000259" key="2">
    <source>
        <dbReference type="Pfam" id="PF11268"/>
    </source>
</evidence>
<sequence length="275" mass="29808">MRELRVVGLAPDAKHIICVDTESGQKFRLPADEKLRAATRGDLARLGQIEIEMESTLRPREIQARIRAGASVEQVAAESGMSAVKVEKFAYPVLLERSRAADLAQQGHPLLPNGPSVQTLAEVITTAFRERGHDLETATWDAWKDDAGHWIAQLQWTAGRSVISAHWRFQPDAHGGSLTALDDPANALIDPDFGRPLRGLASIPDTPKATAEAPATDPREQPTLDYGESVQPAIHPEPEPNAAPERAGSGTRDKRGKPPVPSWEDVLLGVRSSGN</sequence>
<gene>
    <name evidence="3" type="ORF">KV203_16265</name>
</gene>
<feature type="domain" description="DUF3071" evidence="2">
    <location>
        <begin position="1"/>
        <end position="169"/>
    </location>
</feature>
<reference evidence="3" key="1">
    <citation type="submission" date="2021-07" db="EMBL/GenBank/DDBJ databases">
        <title>Candidatus Kaistella beijingensis sp. nov. isolated from a municipal wastewater treatment plant is involved in sludge foaming.</title>
        <authorList>
            <person name="Song Y."/>
            <person name="Liu S.-J."/>
        </authorList>
    </citation>
    <scope>NUCLEOTIDE SEQUENCE</scope>
    <source>
        <strain evidence="3">DSM 43998</strain>
    </source>
</reference>
<dbReference type="Pfam" id="PF11268">
    <property type="entry name" value="DUF3071"/>
    <property type="match status" value="1"/>
</dbReference>
<evidence type="ECO:0000313" key="4">
    <source>
        <dbReference type="Proteomes" id="UP000887023"/>
    </source>
</evidence>
<dbReference type="Proteomes" id="UP000887023">
    <property type="component" value="Chromosome"/>
</dbReference>
<name>A0ABX8S6B5_9ACTN</name>
<dbReference type="RefSeq" id="WP_066472589.1">
    <property type="nucleotide sequence ID" value="NZ_CBCRUZ010000027.1"/>
</dbReference>
<protein>
    <submittedName>
        <fullName evidence="3">DUF3071 domain-containing protein</fullName>
    </submittedName>
</protein>
<evidence type="ECO:0000313" key="3">
    <source>
        <dbReference type="EMBL" id="QXQ13388.1"/>
    </source>
</evidence>
<proteinExistence type="predicted"/>
<feature type="region of interest" description="Disordered" evidence="1">
    <location>
        <begin position="198"/>
        <end position="275"/>
    </location>
</feature>
<dbReference type="EMBL" id="CP079105">
    <property type="protein sequence ID" value="QXQ13388.1"/>
    <property type="molecule type" value="Genomic_DNA"/>
</dbReference>
<dbReference type="InterPro" id="IPR021421">
    <property type="entry name" value="DUF3071"/>
</dbReference>